<dbReference type="EMBL" id="QTSX02005805">
    <property type="protein sequence ID" value="KAJ9057331.1"/>
    <property type="molecule type" value="Genomic_DNA"/>
</dbReference>
<proteinExistence type="predicted"/>
<gene>
    <name evidence="1" type="ORF">DSO57_1023743</name>
</gene>
<reference evidence="1" key="1">
    <citation type="submission" date="2022-04" db="EMBL/GenBank/DDBJ databases">
        <title>Genome of the entomopathogenic fungus Entomophthora muscae.</title>
        <authorList>
            <person name="Elya C."/>
            <person name="Lovett B.R."/>
            <person name="Lee E."/>
            <person name="Macias A.M."/>
            <person name="Hajek A.E."/>
            <person name="De Bivort B.L."/>
            <person name="Kasson M.T."/>
            <person name="De Fine Licht H.H."/>
            <person name="Stajich J.E."/>
        </authorList>
    </citation>
    <scope>NUCLEOTIDE SEQUENCE</scope>
    <source>
        <strain evidence="1">Berkeley</strain>
    </source>
</reference>
<keyword evidence="2" id="KW-1185">Reference proteome</keyword>
<evidence type="ECO:0000313" key="1">
    <source>
        <dbReference type="EMBL" id="KAJ9057331.1"/>
    </source>
</evidence>
<comment type="caution">
    <text evidence="1">The sequence shown here is derived from an EMBL/GenBank/DDBJ whole genome shotgun (WGS) entry which is preliminary data.</text>
</comment>
<dbReference type="Proteomes" id="UP001165960">
    <property type="component" value="Unassembled WGS sequence"/>
</dbReference>
<sequence>MKTGILEGHQIGQWLDVNINAPVVHCGCGCPCGSKNRVSATQVPTQGGDGRGEFHSDAAVMNDISILILKTQELNPPQDSPGPANLLSHRLKLLNYSVTCQATTEDSLNGCQVAAKQVSLKTHTYAEDVVCLMEVG</sequence>
<organism evidence="1 2">
    <name type="scientific">Entomophthora muscae</name>
    <dbReference type="NCBI Taxonomy" id="34485"/>
    <lineage>
        <taxon>Eukaryota</taxon>
        <taxon>Fungi</taxon>
        <taxon>Fungi incertae sedis</taxon>
        <taxon>Zoopagomycota</taxon>
        <taxon>Entomophthoromycotina</taxon>
        <taxon>Entomophthoromycetes</taxon>
        <taxon>Entomophthorales</taxon>
        <taxon>Entomophthoraceae</taxon>
        <taxon>Entomophthora</taxon>
    </lineage>
</organism>
<protein>
    <submittedName>
        <fullName evidence="1">Uncharacterized protein</fullName>
    </submittedName>
</protein>
<evidence type="ECO:0000313" key="2">
    <source>
        <dbReference type="Proteomes" id="UP001165960"/>
    </source>
</evidence>
<name>A0ACC2S4L7_9FUNG</name>
<accession>A0ACC2S4L7</accession>